<evidence type="ECO:0000313" key="1">
    <source>
        <dbReference type="EMBL" id="RDX76833.1"/>
    </source>
</evidence>
<protein>
    <recommendedName>
        <fullName evidence="3">Retrotransposon gag domain-containing protein</fullName>
    </recommendedName>
</protein>
<dbReference type="EMBL" id="QJKJ01009369">
    <property type="protein sequence ID" value="RDX76833.1"/>
    <property type="molecule type" value="Genomic_DNA"/>
</dbReference>
<dbReference type="PANTHER" id="PTHR33223">
    <property type="entry name" value="CCHC-TYPE DOMAIN-CONTAINING PROTEIN"/>
    <property type="match status" value="1"/>
</dbReference>
<feature type="non-terminal residue" evidence="1">
    <location>
        <position position="1"/>
    </location>
</feature>
<gene>
    <name evidence="1" type="ORF">CR513_43128</name>
</gene>
<reference evidence="1" key="1">
    <citation type="submission" date="2018-05" db="EMBL/GenBank/DDBJ databases">
        <title>Draft genome of Mucuna pruriens seed.</title>
        <authorList>
            <person name="Nnadi N.E."/>
            <person name="Vos R."/>
            <person name="Hasami M.H."/>
            <person name="Devisetty U.K."/>
            <person name="Aguiy J.C."/>
        </authorList>
    </citation>
    <scope>NUCLEOTIDE SEQUENCE [LARGE SCALE GENOMIC DNA]</scope>
    <source>
        <strain evidence="1">JCA_2017</strain>
    </source>
</reference>
<accession>A0A371FFE6</accession>
<evidence type="ECO:0000313" key="2">
    <source>
        <dbReference type="Proteomes" id="UP000257109"/>
    </source>
</evidence>
<dbReference type="Proteomes" id="UP000257109">
    <property type="component" value="Unassembled WGS sequence"/>
</dbReference>
<organism evidence="1 2">
    <name type="scientific">Mucuna pruriens</name>
    <name type="common">Velvet bean</name>
    <name type="synonym">Dolichos pruriens</name>
    <dbReference type="NCBI Taxonomy" id="157652"/>
    <lineage>
        <taxon>Eukaryota</taxon>
        <taxon>Viridiplantae</taxon>
        <taxon>Streptophyta</taxon>
        <taxon>Embryophyta</taxon>
        <taxon>Tracheophyta</taxon>
        <taxon>Spermatophyta</taxon>
        <taxon>Magnoliopsida</taxon>
        <taxon>eudicotyledons</taxon>
        <taxon>Gunneridae</taxon>
        <taxon>Pentapetalae</taxon>
        <taxon>rosids</taxon>
        <taxon>fabids</taxon>
        <taxon>Fabales</taxon>
        <taxon>Fabaceae</taxon>
        <taxon>Papilionoideae</taxon>
        <taxon>50 kb inversion clade</taxon>
        <taxon>NPAAA clade</taxon>
        <taxon>indigoferoid/millettioid clade</taxon>
        <taxon>Phaseoleae</taxon>
        <taxon>Mucuna</taxon>
    </lineage>
</organism>
<dbReference type="OrthoDB" id="1743010at2759"/>
<keyword evidence="2" id="KW-1185">Reference proteome</keyword>
<proteinExistence type="predicted"/>
<dbReference type="PANTHER" id="PTHR33223:SF8">
    <property type="entry name" value="OS04G0172440 PROTEIN"/>
    <property type="match status" value="1"/>
</dbReference>
<sequence length="129" mass="14533">MGPLSGTQNTDSQREEKLNLLEEHLRIIEGTNSHDLDVVDLCSIPDITLLTNFKTPKLEKYKGSSCPREDDILHSPGQDSNALLQDSLTGTALSWYVGLERGCVKTWRDLAEAFLRQYKYNEDMALDCS</sequence>
<dbReference type="AlphaFoldDB" id="A0A371FFE6"/>
<name>A0A371FFE6_MUCPR</name>
<evidence type="ECO:0008006" key="3">
    <source>
        <dbReference type="Google" id="ProtNLM"/>
    </source>
</evidence>
<comment type="caution">
    <text evidence="1">The sequence shown here is derived from an EMBL/GenBank/DDBJ whole genome shotgun (WGS) entry which is preliminary data.</text>
</comment>